<gene>
    <name evidence="2" type="ORF">MPH_12740</name>
</gene>
<name>K2S0C1_MACPH</name>
<evidence type="ECO:0000313" key="3">
    <source>
        <dbReference type="Proteomes" id="UP000007129"/>
    </source>
</evidence>
<dbReference type="VEuPathDB" id="FungiDB:MPH_12740"/>
<sequence>MAVLSHILPVFALLFSPGVHSLPAAARDKLAAAAADLHTVYQYPLGTWVENIAVRHNGNLLVTFTQPSADLHQINPSHPPPQTNDTATTLAHRFANHTQVTGIAEYRPDVFAVIADNSVYSADFRNGTTPSVKPITTIPTAGLLNGMAHLPHTHTLFVSDSQLGLIWRVDSRSGAYAVHLQDATMAPSSGLALTLGINGLRYLDGYLYYVNSPKRLFCKVRVDEVTGHVVGGAEVIAEGALADDFNVRAEDGAPVAYLAGLNDNVVTRVTMGGEKEVVAGGLNSTDVAGATSGAFGRTEADADVLYVTTGGASAAPVNGTYVEGGKIVALKLAE</sequence>
<comment type="caution">
    <text evidence="2">The sequence shown here is derived from an EMBL/GenBank/DDBJ whole genome shotgun (WGS) entry which is preliminary data.</text>
</comment>
<dbReference type="Proteomes" id="UP000007129">
    <property type="component" value="Unassembled WGS sequence"/>
</dbReference>
<dbReference type="InterPro" id="IPR052998">
    <property type="entry name" value="Hetero-Diels-Alderase-like"/>
</dbReference>
<dbReference type="STRING" id="1126212.K2S0C1"/>
<feature type="chain" id="PRO_5003864140" evidence="1">
    <location>
        <begin position="22"/>
        <end position="334"/>
    </location>
</feature>
<dbReference type="InterPro" id="IPR011042">
    <property type="entry name" value="6-blade_b-propeller_TolB-like"/>
</dbReference>
<dbReference type="HOGENOM" id="CLU_052989_1_0_1"/>
<dbReference type="Gene3D" id="2.120.10.30">
    <property type="entry name" value="TolB, C-terminal domain"/>
    <property type="match status" value="1"/>
</dbReference>
<evidence type="ECO:0000313" key="2">
    <source>
        <dbReference type="EMBL" id="EKG10140.1"/>
    </source>
</evidence>
<organism evidence="2 3">
    <name type="scientific">Macrophomina phaseolina (strain MS6)</name>
    <name type="common">Charcoal rot fungus</name>
    <dbReference type="NCBI Taxonomy" id="1126212"/>
    <lineage>
        <taxon>Eukaryota</taxon>
        <taxon>Fungi</taxon>
        <taxon>Dikarya</taxon>
        <taxon>Ascomycota</taxon>
        <taxon>Pezizomycotina</taxon>
        <taxon>Dothideomycetes</taxon>
        <taxon>Dothideomycetes incertae sedis</taxon>
        <taxon>Botryosphaeriales</taxon>
        <taxon>Botryosphaeriaceae</taxon>
        <taxon>Macrophomina</taxon>
    </lineage>
</organism>
<feature type="signal peptide" evidence="1">
    <location>
        <begin position="1"/>
        <end position="21"/>
    </location>
</feature>
<keyword evidence="1" id="KW-0732">Signal</keyword>
<dbReference type="AlphaFoldDB" id="K2S0C1"/>
<protein>
    <submittedName>
        <fullName evidence="2">Six-bladed beta-propeller TolB-like protein</fullName>
    </submittedName>
</protein>
<reference evidence="2 3" key="1">
    <citation type="journal article" date="2012" name="BMC Genomics">
        <title>Tools to kill: Genome of one of the most destructive plant pathogenic fungi Macrophomina phaseolina.</title>
        <authorList>
            <person name="Islam M.S."/>
            <person name="Haque M.S."/>
            <person name="Islam M.M."/>
            <person name="Emdad E.M."/>
            <person name="Halim A."/>
            <person name="Hossen Q.M.M."/>
            <person name="Hossain M.Z."/>
            <person name="Ahmed B."/>
            <person name="Rahim S."/>
            <person name="Rahman M.S."/>
            <person name="Alam M.M."/>
            <person name="Hou S."/>
            <person name="Wan X."/>
            <person name="Saito J.A."/>
            <person name="Alam M."/>
        </authorList>
    </citation>
    <scope>NUCLEOTIDE SEQUENCE [LARGE SCALE GENOMIC DNA]</scope>
    <source>
        <strain evidence="2 3">MS6</strain>
    </source>
</reference>
<dbReference type="SUPFAM" id="SSF63829">
    <property type="entry name" value="Calcium-dependent phosphotriesterase"/>
    <property type="match status" value="1"/>
</dbReference>
<dbReference type="PANTHER" id="PTHR42060">
    <property type="entry name" value="NHL REPEAT-CONTAINING PROTEIN-RELATED"/>
    <property type="match status" value="1"/>
</dbReference>
<proteinExistence type="predicted"/>
<accession>K2S0C1</accession>
<dbReference type="EMBL" id="AHHD01000526">
    <property type="protein sequence ID" value="EKG10140.1"/>
    <property type="molecule type" value="Genomic_DNA"/>
</dbReference>
<evidence type="ECO:0000256" key="1">
    <source>
        <dbReference type="SAM" id="SignalP"/>
    </source>
</evidence>
<dbReference type="InParanoid" id="K2S0C1"/>
<dbReference type="PANTHER" id="PTHR42060:SF3">
    <property type="entry name" value="SMP-30_GLUCONOLACTONASE_LRE-LIKE REGION DOMAIN-CONTAINING PROTEIN"/>
    <property type="match status" value="1"/>
</dbReference>
<dbReference type="OrthoDB" id="9977941at2759"/>